<proteinExistence type="predicted"/>
<reference evidence="2" key="1">
    <citation type="submission" date="2013-09" db="EMBL/GenBank/DDBJ databases">
        <title>Corchorus olitorius genome sequencing.</title>
        <authorList>
            <person name="Alam M."/>
            <person name="Haque M.S."/>
            <person name="Islam M.S."/>
            <person name="Emdad E.M."/>
            <person name="Islam M.M."/>
            <person name="Ahmed B."/>
            <person name="Halim A."/>
            <person name="Hossen Q.M.M."/>
            <person name="Hossain M.Z."/>
            <person name="Ahmed R."/>
            <person name="Khan M.M."/>
            <person name="Islam R."/>
            <person name="Rashid M.M."/>
            <person name="Khan S.A."/>
            <person name="Rahman M.S."/>
            <person name="Alam M."/>
            <person name="Yahiya A.S."/>
            <person name="Khan M.S."/>
            <person name="Azam M.S."/>
            <person name="Haque T."/>
            <person name="Lashkar M.Z.H."/>
            <person name="Akhand A.I."/>
            <person name="Morshed G."/>
            <person name="Roy S."/>
            <person name="Uddin K.S."/>
            <person name="Rabeya T."/>
            <person name="Hossain A.S."/>
            <person name="Chowdhury A."/>
            <person name="Snigdha A.R."/>
            <person name="Mortoza M.S."/>
            <person name="Matin S.A."/>
            <person name="Hoque S.M.E."/>
            <person name="Islam M.K."/>
            <person name="Roy D.K."/>
            <person name="Haider R."/>
            <person name="Moosa M.M."/>
            <person name="Elias S.M."/>
            <person name="Hasan A.M."/>
            <person name="Jahan S."/>
            <person name="Shafiuddin M."/>
            <person name="Mahmood N."/>
            <person name="Shommy N.S."/>
        </authorList>
    </citation>
    <scope>NUCLEOTIDE SEQUENCE [LARGE SCALE GENOMIC DNA]</scope>
    <source>
        <strain evidence="2">cv. O-4</strain>
    </source>
</reference>
<accession>A0A1R3KP72</accession>
<sequence length="77" mass="8621">MCPLPSVDNGVYIAPPPKSPTVDSVGILRWNRVKEHTVLHFLSCSYLPQHSFLSRAPPLFSVCIVELAISWLTWSQS</sequence>
<evidence type="ECO:0000313" key="2">
    <source>
        <dbReference type="Proteomes" id="UP000187203"/>
    </source>
</evidence>
<dbReference type="Proteomes" id="UP000187203">
    <property type="component" value="Unassembled WGS sequence"/>
</dbReference>
<gene>
    <name evidence="1" type="ORF">COLO4_06036</name>
</gene>
<keyword evidence="2" id="KW-1185">Reference proteome</keyword>
<organism evidence="1 2">
    <name type="scientific">Corchorus olitorius</name>
    <dbReference type="NCBI Taxonomy" id="93759"/>
    <lineage>
        <taxon>Eukaryota</taxon>
        <taxon>Viridiplantae</taxon>
        <taxon>Streptophyta</taxon>
        <taxon>Embryophyta</taxon>
        <taxon>Tracheophyta</taxon>
        <taxon>Spermatophyta</taxon>
        <taxon>Magnoliopsida</taxon>
        <taxon>eudicotyledons</taxon>
        <taxon>Gunneridae</taxon>
        <taxon>Pentapetalae</taxon>
        <taxon>rosids</taxon>
        <taxon>malvids</taxon>
        <taxon>Malvales</taxon>
        <taxon>Malvaceae</taxon>
        <taxon>Grewioideae</taxon>
        <taxon>Apeibeae</taxon>
        <taxon>Corchorus</taxon>
    </lineage>
</organism>
<protein>
    <submittedName>
        <fullName evidence="1">V-type proton ATPase subunit E2-like protein</fullName>
    </submittedName>
</protein>
<dbReference type="EMBL" id="AWUE01012575">
    <property type="protein sequence ID" value="OMP08876.1"/>
    <property type="molecule type" value="Genomic_DNA"/>
</dbReference>
<comment type="caution">
    <text evidence="1">The sequence shown here is derived from an EMBL/GenBank/DDBJ whole genome shotgun (WGS) entry which is preliminary data.</text>
</comment>
<name>A0A1R3KP72_9ROSI</name>
<evidence type="ECO:0000313" key="1">
    <source>
        <dbReference type="EMBL" id="OMP08876.1"/>
    </source>
</evidence>
<dbReference type="AlphaFoldDB" id="A0A1R3KP72"/>